<dbReference type="Proteomes" id="UP000193377">
    <property type="component" value="Unassembled WGS sequence"/>
</dbReference>
<gene>
    <name evidence="1" type="ORF">B0487_1365</name>
</gene>
<name>A0A174BMX7_BIFAD</name>
<organism evidence="1 2">
    <name type="scientific">Bifidobacterium adolescentis</name>
    <dbReference type="NCBI Taxonomy" id="1680"/>
    <lineage>
        <taxon>Bacteria</taxon>
        <taxon>Bacillati</taxon>
        <taxon>Actinomycetota</taxon>
        <taxon>Actinomycetes</taxon>
        <taxon>Bifidobacteriales</taxon>
        <taxon>Bifidobacteriaceae</taxon>
        <taxon>Bifidobacterium</taxon>
    </lineage>
</organism>
<evidence type="ECO:0000313" key="2">
    <source>
        <dbReference type="Proteomes" id="UP000193377"/>
    </source>
</evidence>
<proteinExistence type="predicted"/>
<protein>
    <submittedName>
        <fullName evidence="1">Uncharacterized protein</fullName>
    </submittedName>
</protein>
<dbReference type="EMBL" id="LNKD01000001">
    <property type="protein sequence ID" value="OSG88444.1"/>
    <property type="molecule type" value="Genomic_DNA"/>
</dbReference>
<reference evidence="1 2" key="1">
    <citation type="journal article" date="2016" name="Sci. Rep.">
        <title>Evaluation of genetic diversity among strains of the human gut commensal Bifidobacterium adolescentis.</title>
        <authorList>
            <person name="Duranti S."/>
            <person name="Milani C."/>
            <person name="Lugli G.A."/>
            <person name="Mancabelli L."/>
            <person name="Turroni F."/>
            <person name="Ferrario C."/>
            <person name="Mangifesta M."/>
            <person name="Viappiani A."/>
            <person name="Sanchez B."/>
            <person name="Margolles A."/>
            <person name="van Sinderen D."/>
            <person name="Ventura M."/>
        </authorList>
    </citation>
    <scope>NUCLEOTIDE SEQUENCE [LARGE SCALE GENOMIC DNA]</scope>
    <source>
        <strain evidence="1 2">487B</strain>
    </source>
</reference>
<sequence>MNEKNAASEPGERSCLSRTGVILEIEEREYRRRINRRSEL</sequence>
<accession>A0A174BMX7</accession>
<dbReference type="AlphaFoldDB" id="A0A174BMX7"/>
<comment type="caution">
    <text evidence="1">The sequence shown here is derived from an EMBL/GenBank/DDBJ whole genome shotgun (WGS) entry which is preliminary data.</text>
</comment>
<evidence type="ECO:0000313" key="1">
    <source>
        <dbReference type="EMBL" id="OSG88444.1"/>
    </source>
</evidence>